<organism evidence="1 2">
    <name type="scientific">Serratia marcescens</name>
    <dbReference type="NCBI Taxonomy" id="615"/>
    <lineage>
        <taxon>Bacteria</taxon>
        <taxon>Pseudomonadati</taxon>
        <taxon>Pseudomonadota</taxon>
        <taxon>Gammaproteobacteria</taxon>
        <taxon>Enterobacterales</taxon>
        <taxon>Yersiniaceae</taxon>
        <taxon>Serratia</taxon>
    </lineage>
</organism>
<proteinExistence type="predicted"/>
<protein>
    <submittedName>
        <fullName evidence="1">Uncharacterized protein</fullName>
    </submittedName>
</protein>
<comment type="caution">
    <text evidence="1">The sequence shown here is derived from an EMBL/GenBank/DDBJ whole genome shotgun (WGS) entry which is preliminary data.</text>
</comment>
<accession>A0ABD5BR28</accession>
<reference evidence="1 2" key="1">
    <citation type="submission" date="2023-07" db="EMBL/GenBank/DDBJ databases">
        <title>Pathogens genome sequencing project 196.</title>
        <authorList>
            <person name="Cao X."/>
        </authorList>
    </citation>
    <scope>NUCLEOTIDE SEQUENCE [LARGE SCALE GENOMIC DNA]</scope>
    <source>
        <strain evidence="1 2">SM41</strain>
    </source>
</reference>
<evidence type="ECO:0000313" key="1">
    <source>
        <dbReference type="EMBL" id="MDQ9559095.1"/>
    </source>
</evidence>
<name>A0ABD5BR28_SERMA</name>
<evidence type="ECO:0000313" key="2">
    <source>
        <dbReference type="Proteomes" id="UP001234811"/>
    </source>
</evidence>
<gene>
    <name evidence="1" type="ORF">RF091_26745</name>
</gene>
<dbReference type="Proteomes" id="UP001234811">
    <property type="component" value="Unassembled WGS sequence"/>
</dbReference>
<sequence>MANKLIELTADTTVRADEIIKVWVSNNSGVFVKLREGATHTVDRQYGETPFQASARIKAQIEAALA</sequence>
<dbReference type="RefSeq" id="WP_206189473.1">
    <property type="nucleotide sequence ID" value="NZ_CP119435.1"/>
</dbReference>
<dbReference type="EMBL" id="JAVIPQ010000459">
    <property type="protein sequence ID" value="MDQ9559095.1"/>
    <property type="molecule type" value="Genomic_DNA"/>
</dbReference>
<dbReference type="AlphaFoldDB" id="A0ABD5BR28"/>